<dbReference type="Gene3D" id="1.10.10.10">
    <property type="entry name" value="Winged helix-like DNA-binding domain superfamily/Winged helix DNA-binding domain"/>
    <property type="match status" value="1"/>
</dbReference>
<dbReference type="SMART" id="SM00862">
    <property type="entry name" value="Trans_reg_C"/>
    <property type="match status" value="1"/>
</dbReference>
<name>A0ABS6B6S9_9NOCA</name>
<feature type="DNA-binding region" description="OmpR/PhoB-type" evidence="3">
    <location>
        <begin position="1"/>
        <end position="92"/>
    </location>
</feature>
<proteinExistence type="inferred from homology"/>
<comment type="caution">
    <text evidence="5">The sequence shown here is derived from an EMBL/GenBank/DDBJ whole genome shotgun (WGS) entry which is preliminary data.</text>
</comment>
<evidence type="ECO:0000313" key="5">
    <source>
        <dbReference type="EMBL" id="MBU3065858.1"/>
    </source>
</evidence>
<evidence type="ECO:0000259" key="4">
    <source>
        <dbReference type="PROSITE" id="PS51755"/>
    </source>
</evidence>
<keyword evidence="6" id="KW-1185">Reference proteome</keyword>
<evidence type="ECO:0000256" key="3">
    <source>
        <dbReference type="PROSITE-ProRule" id="PRU01091"/>
    </source>
</evidence>
<dbReference type="InterPro" id="IPR027417">
    <property type="entry name" value="P-loop_NTPase"/>
</dbReference>
<dbReference type="SUPFAM" id="SSF48452">
    <property type="entry name" value="TPR-like"/>
    <property type="match status" value="2"/>
</dbReference>
<dbReference type="EMBL" id="JAHKNI010000012">
    <property type="protein sequence ID" value="MBU3065858.1"/>
    <property type="molecule type" value="Genomic_DNA"/>
</dbReference>
<dbReference type="PRINTS" id="PR00364">
    <property type="entry name" value="DISEASERSIST"/>
</dbReference>
<dbReference type="RefSeq" id="WP_215921923.1">
    <property type="nucleotide sequence ID" value="NZ_JAHKNI010000012.1"/>
</dbReference>
<dbReference type="PANTHER" id="PTHR47691">
    <property type="entry name" value="REGULATOR-RELATED"/>
    <property type="match status" value="1"/>
</dbReference>
<dbReference type="InterPro" id="IPR036388">
    <property type="entry name" value="WH-like_DNA-bd_sf"/>
</dbReference>
<gene>
    <name evidence="5" type="ORF">KO481_30590</name>
</gene>
<evidence type="ECO:0000313" key="6">
    <source>
        <dbReference type="Proteomes" id="UP000733379"/>
    </source>
</evidence>
<dbReference type="PANTHER" id="PTHR47691:SF3">
    <property type="entry name" value="HTH-TYPE TRANSCRIPTIONAL REGULATOR RV0890C-RELATED"/>
    <property type="match status" value="1"/>
</dbReference>
<dbReference type="InterPro" id="IPR016032">
    <property type="entry name" value="Sig_transdc_resp-reg_C-effctor"/>
</dbReference>
<dbReference type="Pfam" id="PF13401">
    <property type="entry name" value="AAA_22"/>
    <property type="match status" value="1"/>
</dbReference>
<dbReference type="Gene3D" id="1.25.40.10">
    <property type="entry name" value="Tetratricopeptide repeat domain"/>
    <property type="match status" value="2"/>
</dbReference>
<dbReference type="SMART" id="SM01043">
    <property type="entry name" value="BTAD"/>
    <property type="match status" value="1"/>
</dbReference>
<evidence type="ECO:0000256" key="1">
    <source>
        <dbReference type="ARBA" id="ARBA00005820"/>
    </source>
</evidence>
<dbReference type="PROSITE" id="PS51755">
    <property type="entry name" value="OMPR_PHOB"/>
    <property type="match status" value="1"/>
</dbReference>
<dbReference type="Gene3D" id="3.40.50.300">
    <property type="entry name" value="P-loop containing nucleotide triphosphate hydrolases"/>
    <property type="match status" value="1"/>
</dbReference>
<dbReference type="InterPro" id="IPR049945">
    <property type="entry name" value="AAA_22"/>
</dbReference>
<keyword evidence="2 3" id="KW-0238">DNA-binding</keyword>
<dbReference type="Proteomes" id="UP000733379">
    <property type="component" value="Unassembled WGS sequence"/>
</dbReference>
<dbReference type="InterPro" id="IPR011990">
    <property type="entry name" value="TPR-like_helical_dom_sf"/>
</dbReference>
<dbReference type="Pfam" id="PF00486">
    <property type="entry name" value="Trans_reg_C"/>
    <property type="match status" value="1"/>
</dbReference>
<sequence>MQVRLLGPVTVSIGDSGAIAIGGPRVRTLLALLALRGGEIVSTERLIDGVWGERPPADAENALHTLVKRLRAAFGAQWVIRRAPGYGLAIDPDALDVHRFACLHAEGTRLLAAGNSAAAADALDRALACWQGRIPLEDLGESVEISTTATVLADKRLTAIEAQADAYLALGRGSEVLRTLAAEADALPLRETLAARLITVLEAAGRESEARQVFRRIEAGLRGELGVEPSAVLRQAVASLDAVPARPDATTAGSPTLPRRLTSFVGRTADVDEVAAMLRRGRLVTLVGTGGVGKTRLATEFVRSHGRDWPDGYLFIEAAAVSPERGKTSGTALGAAMLAAAGLVDRDTPTEDWMQTLVRTLWARRTLLILDNCEHVQRSAAEATTQLLRQLPQLSILATSRAPLSVAGEERYAVLPLALPAPTGTAEHTIDSPAMRLFIDRATAVRPDFAVTEANWPHVRAIVRGLDGLPLAIELAAARLQGFPLAEVAARLDDRFRLLTNGTRLATPRHRSLQAAVAWSWDLLGDVEAALARRMAVFAGGTTPEHLMRVCGDGFSVPRSEIAETARSLAAKSLIEFDGERYRMVETIRAYAAEEAQRAGESEQAARAHADCYIEFAEAGTTGLRDTAHREWLRRFAAEHGNCRTSLQWAVESADYTRSVRLFGNLFWYWQSSGQWGEIHTWQPLVLEVVGDRVPRGCAGAYLTCRYGHYVPEYAATFSASNIPRDIGEFEPAVRSAMAEADAGHPIFLLIFALQEHQRGSPQLLDDCTAAADGWLRGHALYHRAFEKLSLDTFPQALTDLEAAVTCLRESADPGAQARSLVLLAYVHNRLHGIGSAGPLLARAADLFDPDVSTSDRVRMLCWVAIQHLLGGDIAGAASYLTRADEHDPQRVIQLCGVAQGYLAARQGRLEDAINAFSSTIGGPDDPPPTAPSPNERGLFRWADVVNVRTVYGVVLIDAGRLESGQRQLIYARDVAATEAPPMLPDVAVGFAVASLATGHLEHAARIFGAVLHAFGRMGREVLGPDAERVATHLRAVLPEARLTALTAEGAALDLASLLTDPALRLSA</sequence>
<dbReference type="Pfam" id="PF03704">
    <property type="entry name" value="BTAD"/>
    <property type="match status" value="1"/>
</dbReference>
<feature type="domain" description="OmpR/PhoB-type" evidence="4">
    <location>
        <begin position="1"/>
        <end position="92"/>
    </location>
</feature>
<dbReference type="InterPro" id="IPR005158">
    <property type="entry name" value="BTAD"/>
</dbReference>
<reference evidence="5 6" key="1">
    <citation type="submission" date="2021-06" db="EMBL/GenBank/DDBJ databases">
        <title>Actinomycetes sequencing.</title>
        <authorList>
            <person name="Shan Q."/>
        </authorList>
    </citation>
    <scope>NUCLEOTIDE SEQUENCE [LARGE SCALE GENOMIC DNA]</scope>
    <source>
        <strain evidence="5 6">NEAU-G5</strain>
    </source>
</reference>
<organism evidence="5 6">
    <name type="scientific">Nocardia albiluteola</name>
    <dbReference type="NCBI Taxonomy" id="2842303"/>
    <lineage>
        <taxon>Bacteria</taxon>
        <taxon>Bacillati</taxon>
        <taxon>Actinomycetota</taxon>
        <taxon>Actinomycetes</taxon>
        <taxon>Mycobacteriales</taxon>
        <taxon>Nocardiaceae</taxon>
        <taxon>Nocardia</taxon>
    </lineage>
</organism>
<dbReference type="InterPro" id="IPR001867">
    <property type="entry name" value="OmpR/PhoB-type_DNA-bd"/>
</dbReference>
<comment type="similarity">
    <text evidence="1">Belongs to the AfsR/DnrI/RedD regulatory family.</text>
</comment>
<protein>
    <submittedName>
        <fullName evidence="5">Winged helix-turn-helix domain-containing protein</fullName>
    </submittedName>
</protein>
<evidence type="ECO:0000256" key="2">
    <source>
        <dbReference type="ARBA" id="ARBA00023125"/>
    </source>
</evidence>
<accession>A0ABS6B6S9</accession>
<dbReference type="SUPFAM" id="SSF46894">
    <property type="entry name" value="C-terminal effector domain of the bipartite response regulators"/>
    <property type="match status" value="1"/>
</dbReference>
<dbReference type="SUPFAM" id="SSF52540">
    <property type="entry name" value="P-loop containing nucleoside triphosphate hydrolases"/>
    <property type="match status" value="1"/>
</dbReference>